<accession>X0ZMD8</accession>
<proteinExistence type="predicted"/>
<dbReference type="AlphaFoldDB" id="X0ZMD8"/>
<sequence>MPIEHIRTKLAEEPRQLDIEKIGARLLHHGLKIRIDNQFLSDVGDRWCCEITNDDGESVTDNFYGHHAPSLRTAIIEALQGVEKSQHKQKELIND</sequence>
<protein>
    <submittedName>
        <fullName evidence="1">Uncharacterized protein</fullName>
    </submittedName>
</protein>
<name>X0ZMD8_9ZZZZ</name>
<dbReference type="EMBL" id="BART01008249">
    <property type="protein sequence ID" value="GAG70900.1"/>
    <property type="molecule type" value="Genomic_DNA"/>
</dbReference>
<organism evidence="1">
    <name type="scientific">marine sediment metagenome</name>
    <dbReference type="NCBI Taxonomy" id="412755"/>
    <lineage>
        <taxon>unclassified sequences</taxon>
        <taxon>metagenomes</taxon>
        <taxon>ecological metagenomes</taxon>
    </lineage>
</organism>
<reference evidence="1" key="1">
    <citation type="journal article" date="2014" name="Front. Microbiol.">
        <title>High frequency of phylogenetically diverse reductive dehalogenase-homologous genes in deep subseafloor sedimentary metagenomes.</title>
        <authorList>
            <person name="Kawai M."/>
            <person name="Futagami T."/>
            <person name="Toyoda A."/>
            <person name="Takaki Y."/>
            <person name="Nishi S."/>
            <person name="Hori S."/>
            <person name="Arai W."/>
            <person name="Tsubouchi T."/>
            <person name="Morono Y."/>
            <person name="Uchiyama I."/>
            <person name="Ito T."/>
            <person name="Fujiyama A."/>
            <person name="Inagaki F."/>
            <person name="Takami H."/>
        </authorList>
    </citation>
    <scope>NUCLEOTIDE SEQUENCE</scope>
    <source>
        <strain evidence="1">Expedition CK06-06</strain>
    </source>
</reference>
<gene>
    <name evidence="1" type="ORF">S01H4_18592</name>
</gene>
<evidence type="ECO:0000313" key="1">
    <source>
        <dbReference type="EMBL" id="GAG70900.1"/>
    </source>
</evidence>
<comment type="caution">
    <text evidence="1">The sequence shown here is derived from an EMBL/GenBank/DDBJ whole genome shotgun (WGS) entry which is preliminary data.</text>
</comment>